<gene>
    <name evidence="1" type="ORF">MILVUS5_LOCUS29155</name>
</gene>
<name>A0ACB0L5C6_TRIPR</name>
<dbReference type="Proteomes" id="UP001177021">
    <property type="component" value="Unassembled WGS sequence"/>
</dbReference>
<organism evidence="1 2">
    <name type="scientific">Trifolium pratense</name>
    <name type="common">Red clover</name>
    <dbReference type="NCBI Taxonomy" id="57577"/>
    <lineage>
        <taxon>Eukaryota</taxon>
        <taxon>Viridiplantae</taxon>
        <taxon>Streptophyta</taxon>
        <taxon>Embryophyta</taxon>
        <taxon>Tracheophyta</taxon>
        <taxon>Spermatophyta</taxon>
        <taxon>Magnoliopsida</taxon>
        <taxon>eudicotyledons</taxon>
        <taxon>Gunneridae</taxon>
        <taxon>Pentapetalae</taxon>
        <taxon>rosids</taxon>
        <taxon>fabids</taxon>
        <taxon>Fabales</taxon>
        <taxon>Fabaceae</taxon>
        <taxon>Papilionoideae</taxon>
        <taxon>50 kb inversion clade</taxon>
        <taxon>NPAAA clade</taxon>
        <taxon>Hologalegina</taxon>
        <taxon>IRL clade</taxon>
        <taxon>Trifolieae</taxon>
        <taxon>Trifolium</taxon>
    </lineage>
</organism>
<protein>
    <submittedName>
        <fullName evidence="1">Uncharacterized protein</fullName>
    </submittedName>
</protein>
<sequence>METEKTKNETTTIEADKIKKQKIGSSLIEAEKSKTDILVEPQPENNDIIVPVDDRPYDPVNNVNKKKEIWRLGVIVDDMWIVTKAETEVSIELLVRDIKGTTIQVSILENDIELWKTKLAEGKTYYMLRQKSDLKRLHSIKEQMDSSNNSDSGIDQLEAEYGRFLDYIAKTYDNYNGQATNETDQDISHIDNNISQCTDNVFGQSLGRLSITGQFTKIYIFELTLGELNKAKKTGFTLPSEFSNYVRQYDFHKLVLEVPNKSSSIVHLQYPENHSENIKIARGWKNFCFDNNIELGNRLSFEFKDITLNVCQVSVV</sequence>
<evidence type="ECO:0000313" key="1">
    <source>
        <dbReference type="EMBL" id="CAJ2663805.1"/>
    </source>
</evidence>
<accession>A0ACB0L5C6</accession>
<proteinExistence type="predicted"/>
<reference evidence="1" key="1">
    <citation type="submission" date="2023-10" db="EMBL/GenBank/DDBJ databases">
        <authorList>
            <person name="Rodriguez Cubillos JULIANA M."/>
            <person name="De Vega J."/>
        </authorList>
    </citation>
    <scope>NUCLEOTIDE SEQUENCE</scope>
</reference>
<evidence type="ECO:0000313" key="2">
    <source>
        <dbReference type="Proteomes" id="UP001177021"/>
    </source>
</evidence>
<dbReference type="EMBL" id="CASHSV030000409">
    <property type="protein sequence ID" value="CAJ2663805.1"/>
    <property type="molecule type" value="Genomic_DNA"/>
</dbReference>
<comment type="caution">
    <text evidence="1">The sequence shown here is derived from an EMBL/GenBank/DDBJ whole genome shotgun (WGS) entry which is preliminary data.</text>
</comment>
<keyword evidence="2" id="KW-1185">Reference proteome</keyword>